<organism evidence="2">
    <name type="scientific">[Ruminococcus] torques</name>
    <dbReference type="NCBI Taxonomy" id="33039"/>
    <lineage>
        <taxon>Bacteria</taxon>
        <taxon>Bacillati</taxon>
        <taxon>Bacillota</taxon>
        <taxon>Clostridia</taxon>
        <taxon>Lachnospirales</taxon>
        <taxon>Lachnospiraceae</taxon>
        <taxon>Mediterraneibacter</taxon>
    </lineage>
</organism>
<dbReference type="InterPro" id="IPR053737">
    <property type="entry name" value="Type_II_TA_Toxin"/>
</dbReference>
<evidence type="ECO:0000259" key="1">
    <source>
        <dbReference type="PROSITE" id="PS51459"/>
    </source>
</evidence>
<protein>
    <recommendedName>
        <fullName evidence="1">Fido domain-containing protein</fullName>
    </recommendedName>
</protein>
<dbReference type="Pfam" id="PF13310">
    <property type="entry name" value="Virulence_RhuM"/>
    <property type="match status" value="1"/>
</dbReference>
<proteinExistence type="predicted"/>
<evidence type="ECO:0000313" key="2">
    <source>
        <dbReference type="EMBL" id="VYU58038.1"/>
    </source>
</evidence>
<dbReference type="RefSeq" id="WP_015529893.1">
    <property type="nucleotide sequence ID" value="NZ_CACRUQ010000033.1"/>
</dbReference>
<accession>A0A6N3G083</accession>
<feature type="domain" description="Fido" evidence="1">
    <location>
        <begin position="155"/>
        <end position="284"/>
    </location>
</feature>
<dbReference type="PANTHER" id="PTHR35810:SF1">
    <property type="entry name" value="CYTOPLASMIC PROTEIN"/>
    <property type="match status" value="1"/>
</dbReference>
<dbReference type="InterPro" id="IPR003812">
    <property type="entry name" value="Fido"/>
</dbReference>
<dbReference type="PROSITE" id="PS51459">
    <property type="entry name" value="FIDO"/>
    <property type="match status" value="1"/>
</dbReference>
<dbReference type="Pfam" id="PF02661">
    <property type="entry name" value="Fic"/>
    <property type="match status" value="1"/>
</dbReference>
<dbReference type="AlphaFoldDB" id="A0A6N3G083"/>
<dbReference type="Gene3D" id="1.20.120.1870">
    <property type="entry name" value="Fic/DOC protein, Fido domain"/>
    <property type="match status" value="1"/>
</dbReference>
<gene>
    <name evidence="2" type="ORF">RTLFYP15_03009</name>
</gene>
<dbReference type="PANTHER" id="PTHR35810">
    <property type="entry name" value="CYTOPLASMIC PROTEIN-RELATED"/>
    <property type="match status" value="1"/>
</dbReference>
<dbReference type="InterPro" id="IPR011204">
    <property type="entry name" value="Virulence_RhuM-like"/>
</dbReference>
<reference evidence="2" key="1">
    <citation type="submission" date="2019-11" db="EMBL/GenBank/DDBJ databases">
        <authorList>
            <person name="Feng L."/>
        </authorList>
    </citation>
    <scope>NUCLEOTIDE SEQUENCE</scope>
    <source>
        <strain evidence="2">RtorquesLFYP15</strain>
    </source>
</reference>
<name>A0A6N3G083_9FIRM</name>
<dbReference type="EMBL" id="CACRUQ010000033">
    <property type="protein sequence ID" value="VYU58038.1"/>
    <property type="molecule type" value="Genomic_DNA"/>
</dbReference>
<sequence>MKNEIVLFTDGDVNIEVQINPEQETVWLTQKQMEVLFDVKHATVSEHISNILASGELDETSVGFSDRSTGGRKPPIYNLDMILSVGYRVNSKRGIAFRKWANNVLEQFILQGYAINEKRLQALKKTVDIQSRMLADALDIEEKDVLRAVNEYTDALILLDQYDHQTLSKPEGSTPVYRITYEECVQMVGQMKDSFETDVFGQDAYPSLEEKAANLLYFMIKDHPYADGCKRIAASLFLEFLDKNNALFLDGEKRLSDGTLVAITLMIAESKPEEKEVMVKLVMNLLKL</sequence>